<gene>
    <name evidence="1" type="primary">PLEST008661</name>
    <name evidence="1" type="ORF">PLESTB_000260100</name>
</gene>
<dbReference type="AlphaFoldDB" id="A0A9W6EYJ0"/>
<proteinExistence type="predicted"/>
<name>A0A9W6EYJ0_9CHLO</name>
<accession>A0A9W6EYJ0</accession>
<dbReference type="EMBL" id="BRXU01000002">
    <property type="protein sequence ID" value="GLC49574.1"/>
    <property type="molecule type" value="Genomic_DNA"/>
</dbReference>
<sequence length="179" mass="18769">MSRGGASSTEVVFSGGQFGAGWHDSSYNARPFTSSAPAGKDSGTAWCNYLPKDAATSFWGPQGAFSGRRALEFWAYAGDQGVADLDLLLYGASANACSRVALSELSVVESSGGWVKYWVDLYRFSWEQQGGGGGGGSPSFSGCGSSGTSAGELVKLDLLNLRHPEYEALLCIDNVRLVA</sequence>
<reference evidence="1 2" key="1">
    <citation type="journal article" date="2023" name="Commun. Biol.">
        <title>Reorganization of the ancestral sex-determining regions during the evolution of trioecy in Pleodorina starrii.</title>
        <authorList>
            <person name="Takahashi K."/>
            <person name="Suzuki S."/>
            <person name="Kawai-Toyooka H."/>
            <person name="Yamamoto K."/>
            <person name="Hamaji T."/>
            <person name="Ootsuki R."/>
            <person name="Yamaguchi H."/>
            <person name="Kawachi M."/>
            <person name="Higashiyama T."/>
            <person name="Nozaki H."/>
        </authorList>
    </citation>
    <scope>NUCLEOTIDE SEQUENCE [LARGE SCALE GENOMIC DNA]</scope>
    <source>
        <strain evidence="1 2">NIES-4479</strain>
    </source>
</reference>
<keyword evidence="2" id="KW-1185">Reference proteome</keyword>
<comment type="caution">
    <text evidence="1">The sequence shown here is derived from an EMBL/GenBank/DDBJ whole genome shotgun (WGS) entry which is preliminary data.</text>
</comment>
<organism evidence="1 2">
    <name type="scientific">Pleodorina starrii</name>
    <dbReference type="NCBI Taxonomy" id="330485"/>
    <lineage>
        <taxon>Eukaryota</taxon>
        <taxon>Viridiplantae</taxon>
        <taxon>Chlorophyta</taxon>
        <taxon>core chlorophytes</taxon>
        <taxon>Chlorophyceae</taxon>
        <taxon>CS clade</taxon>
        <taxon>Chlamydomonadales</taxon>
        <taxon>Volvocaceae</taxon>
        <taxon>Pleodorina</taxon>
    </lineage>
</organism>
<evidence type="ECO:0000313" key="1">
    <source>
        <dbReference type="EMBL" id="GLC49574.1"/>
    </source>
</evidence>
<evidence type="ECO:0000313" key="2">
    <source>
        <dbReference type="Proteomes" id="UP001165080"/>
    </source>
</evidence>
<protein>
    <submittedName>
        <fullName evidence="1">Uncharacterized protein</fullName>
    </submittedName>
</protein>
<dbReference type="Proteomes" id="UP001165080">
    <property type="component" value="Unassembled WGS sequence"/>
</dbReference>